<dbReference type="GO" id="GO:0016020">
    <property type="term" value="C:membrane"/>
    <property type="evidence" value="ECO:0007669"/>
    <property type="project" value="UniProtKB-SubCell"/>
</dbReference>
<feature type="transmembrane region" description="Helical" evidence="5">
    <location>
        <begin position="342"/>
        <end position="374"/>
    </location>
</feature>
<dbReference type="GO" id="GO:0140359">
    <property type="term" value="F:ABC-type transporter activity"/>
    <property type="evidence" value="ECO:0007669"/>
    <property type="project" value="InterPro"/>
</dbReference>
<dbReference type="Proteomes" id="UP000886758">
    <property type="component" value="Unassembled WGS sequence"/>
</dbReference>
<evidence type="ECO:0000259" key="6">
    <source>
        <dbReference type="Pfam" id="PF12698"/>
    </source>
</evidence>
<evidence type="ECO:0000256" key="4">
    <source>
        <dbReference type="ARBA" id="ARBA00023136"/>
    </source>
</evidence>
<evidence type="ECO:0000256" key="3">
    <source>
        <dbReference type="ARBA" id="ARBA00022989"/>
    </source>
</evidence>
<evidence type="ECO:0000313" key="7">
    <source>
        <dbReference type="EMBL" id="HIT50101.1"/>
    </source>
</evidence>
<keyword evidence="3 5" id="KW-1133">Transmembrane helix</keyword>
<reference evidence="7" key="1">
    <citation type="submission" date="2020-10" db="EMBL/GenBank/DDBJ databases">
        <authorList>
            <person name="Gilroy R."/>
        </authorList>
    </citation>
    <scope>NUCLEOTIDE SEQUENCE</scope>
    <source>
        <strain evidence="7">ChiW17-6978</strain>
    </source>
</reference>
<dbReference type="EMBL" id="DVLF01000112">
    <property type="protein sequence ID" value="HIT50101.1"/>
    <property type="molecule type" value="Genomic_DNA"/>
</dbReference>
<dbReference type="InterPro" id="IPR013525">
    <property type="entry name" value="ABC2_TM"/>
</dbReference>
<feature type="domain" description="ABC-2 type transporter transmembrane" evidence="6">
    <location>
        <begin position="21"/>
        <end position="369"/>
    </location>
</feature>
<gene>
    <name evidence="7" type="ORF">IAD46_03640</name>
</gene>
<feature type="transmembrane region" description="Helical" evidence="5">
    <location>
        <begin position="303"/>
        <end position="322"/>
    </location>
</feature>
<keyword evidence="4 5" id="KW-0472">Membrane</keyword>
<protein>
    <submittedName>
        <fullName evidence="7">ABC transporter permease</fullName>
    </submittedName>
</protein>
<evidence type="ECO:0000256" key="2">
    <source>
        <dbReference type="ARBA" id="ARBA00022692"/>
    </source>
</evidence>
<proteinExistence type="predicted"/>
<reference evidence="7" key="2">
    <citation type="journal article" date="2021" name="PeerJ">
        <title>Extensive microbial diversity within the chicken gut microbiome revealed by metagenomics and culture.</title>
        <authorList>
            <person name="Gilroy R."/>
            <person name="Ravi A."/>
            <person name="Getino M."/>
            <person name="Pursley I."/>
            <person name="Horton D.L."/>
            <person name="Alikhan N.F."/>
            <person name="Baker D."/>
            <person name="Gharbi K."/>
            <person name="Hall N."/>
            <person name="Watson M."/>
            <person name="Adriaenssens E.M."/>
            <person name="Foster-Nyarko E."/>
            <person name="Jarju S."/>
            <person name="Secka A."/>
            <person name="Antonio M."/>
            <person name="Oren A."/>
            <person name="Chaudhuri R.R."/>
            <person name="La Ragione R."/>
            <person name="Hildebrand F."/>
            <person name="Pallen M.J."/>
        </authorList>
    </citation>
    <scope>NUCLEOTIDE SEQUENCE</scope>
    <source>
        <strain evidence="7">ChiW17-6978</strain>
    </source>
</reference>
<keyword evidence="2 5" id="KW-0812">Transmembrane</keyword>
<name>A0A9D1KJ16_9MOLU</name>
<dbReference type="AlphaFoldDB" id="A0A9D1KJ16"/>
<evidence type="ECO:0000256" key="5">
    <source>
        <dbReference type="SAM" id="Phobius"/>
    </source>
</evidence>
<dbReference type="Gene3D" id="3.40.1710.10">
    <property type="entry name" value="abc type-2 transporter like domain"/>
    <property type="match status" value="1"/>
</dbReference>
<sequence>MKTIGIILKKELKRYFTDVRLLLSLIIPGILIFLLYSVMGNFMNKSETVTSFDIMIVNQPEEFKQFDTVAGWTITHKETTLSEALAEVKNKTLDLVITYEENFYDKMLHYDASSGDKAPQIEMYYNSASTASTMIYDYYQTVLNAFEATISNRFDINGSPDIVYDLANQEDITIRIFTMLLPFLLIIFLFTGCMGICSEAIAGEKERGTIATLLVTPVKRSHFAIGKIIALSITSLVAALASFIGLIASLPQLVGSQADLTLGMYGVETYLMLLVIIIVTVLFFTVVLTILSTFAKSVKEASGYAVPVMAIVMLVGVTGFTSNQATTNPFLYLVPVYNSVQALIGVLSLSVSWNFLLLTVLSNVVYIAVGIYVLTKMFNSEKIIFNK</sequence>
<accession>A0A9D1KJ16</accession>
<feature type="transmembrane region" description="Helical" evidence="5">
    <location>
        <begin position="174"/>
        <end position="197"/>
    </location>
</feature>
<comment type="caution">
    <text evidence="7">The sequence shown here is derived from an EMBL/GenBank/DDBJ whole genome shotgun (WGS) entry which is preliminary data.</text>
</comment>
<dbReference type="PANTHER" id="PTHR43471">
    <property type="entry name" value="ABC TRANSPORTER PERMEASE"/>
    <property type="match status" value="1"/>
</dbReference>
<feature type="transmembrane region" description="Helical" evidence="5">
    <location>
        <begin position="21"/>
        <end position="39"/>
    </location>
</feature>
<dbReference type="PANTHER" id="PTHR43471:SF3">
    <property type="entry name" value="ABC TRANSPORTER PERMEASE PROTEIN NATB"/>
    <property type="match status" value="1"/>
</dbReference>
<dbReference type="Pfam" id="PF12698">
    <property type="entry name" value="ABC2_membrane_3"/>
    <property type="match status" value="1"/>
</dbReference>
<comment type="subcellular location">
    <subcellularLocation>
        <location evidence="1">Membrane</location>
        <topology evidence="1">Multi-pass membrane protein</topology>
    </subcellularLocation>
</comment>
<organism evidence="7 8">
    <name type="scientific">Candidatus Pelethenecus faecipullorum</name>
    <dbReference type="NCBI Taxonomy" id="2840900"/>
    <lineage>
        <taxon>Bacteria</taxon>
        <taxon>Bacillati</taxon>
        <taxon>Mycoplasmatota</taxon>
        <taxon>Mollicutes</taxon>
        <taxon>Candidatus Pelethenecus</taxon>
    </lineage>
</organism>
<evidence type="ECO:0000256" key="1">
    <source>
        <dbReference type="ARBA" id="ARBA00004141"/>
    </source>
</evidence>
<feature type="transmembrane region" description="Helical" evidence="5">
    <location>
        <begin position="228"/>
        <end position="250"/>
    </location>
</feature>
<evidence type="ECO:0000313" key="8">
    <source>
        <dbReference type="Proteomes" id="UP000886758"/>
    </source>
</evidence>
<feature type="transmembrane region" description="Helical" evidence="5">
    <location>
        <begin position="270"/>
        <end position="291"/>
    </location>
</feature>